<dbReference type="PANTHER" id="PTHR43767:SF1">
    <property type="entry name" value="NONRIBOSOMAL PEPTIDE SYNTHASE PES1 (EUROFUNG)-RELATED"/>
    <property type="match status" value="1"/>
</dbReference>
<evidence type="ECO:0000259" key="3">
    <source>
        <dbReference type="Pfam" id="PF00501"/>
    </source>
</evidence>
<evidence type="ECO:0000313" key="6">
    <source>
        <dbReference type="Proteomes" id="UP000675781"/>
    </source>
</evidence>
<dbReference type="AlphaFoldDB" id="A0A941EMB6"/>
<dbReference type="GO" id="GO:0016878">
    <property type="term" value="F:acid-thiol ligase activity"/>
    <property type="evidence" value="ECO:0007669"/>
    <property type="project" value="UniProtKB-ARBA"/>
</dbReference>
<evidence type="ECO:0000259" key="4">
    <source>
        <dbReference type="Pfam" id="PF13193"/>
    </source>
</evidence>
<gene>
    <name evidence="5" type="ORF">KDL01_17325</name>
</gene>
<proteinExistence type="predicted"/>
<evidence type="ECO:0000256" key="2">
    <source>
        <dbReference type="SAM" id="MobiDB-lite"/>
    </source>
</evidence>
<dbReference type="Proteomes" id="UP000675781">
    <property type="component" value="Unassembled WGS sequence"/>
</dbReference>
<feature type="domain" description="AMP-binding enzyme C-terminal" evidence="4">
    <location>
        <begin position="451"/>
        <end position="526"/>
    </location>
</feature>
<dbReference type="PROSITE" id="PS00455">
    <property type="entry name" value="AMP_BINDING"/>
    <property type="match status" value="1"/>
</dbReference>
<dbReference type="Gene3D" id="3.40.50.980">
    <property type="match status" value="2"/>
</dbReference>
<evidence type="ECO:0000256" key="1">
    <source>
        <dbReference type="ARBA" id="ARBA00022598"/>
    </source>
</evidence>
<accession>A0A941EMB6</accession>
<dbReference type="EMBL" id="JAGSOG010000080">
    <property type="protein sequence ID" value="MBR7835040.1"/>
    <property type="molecule type" value="Genomic_DNA"/>
</dbReference>
<feature type="compositionally biased region" description="Basic and acidic residues" evidence="2">
    <location>
        <begin position="560"/>
        <end position="570"/>
    </location>
</feature>
<dbReference type="Pfam" id="PF13193">
    <property type="entry name" value="AMP-binding_C"/>
    <property type="match status" value="1"/>
</dbReference>
<keyword evidence="6" id="KW-1185">Reference proteome</keyword>
<protein>
    <submittedName>
        <fullName evidence="5">AMP-binding protein</fullName>
    </submittedName>
</protein>
<dbReference type="InterPro" id="IPR045851">
    <property type="entry name" value="AMP-bd_C_sf"/>
</dbReference>
<evidence type="ECO:0000313" key="5">
    <source>
        <dbReference type="EMBL" id="MBR7835040.1"/>
    </source>
</evidence>
<dbReference type="Pfam" id="PF00501">
    <property type="entry name" value="AMP-binding"/>
    <property type="match status" value="1"/>
</dbReference>
<dbReference type="Gene3D" id="2.30.38.10">
    <property type="entry name" value="Luciferase, Domain 3"/>
    <property type="match status" value="1"/>
</dbReference>
<dbReference type="RefSeq" id="WP_212529555.1">
    <property type="nucleotide sequence ID" value="NZ_JAGSOG010000080.1"/>
</dbReference>
<organism evidence="5 6">
    <name type="scientific">Actinospica durhamensis</name>
    <dbReference type="NCBI Taxonomy" id="1508375"/>
    <lineage>
        <taxon>Bacteria</taxon>
        <taxon>Bacillati</taxon>
        <taxon>Actinomycetota</taxon>
        <taxon>Actinomycetes</taxon>
        <taxon>Catenulisporales</taxon>
        <taxon>Actinospicaceae</taxon>
        <taxon>Actinospica</taxon>
    </lineage>
</organism>
<feature type="domain" description="AMP-dependent synthetase/ligase" evidence="3">
    <location>
        <begin position="40"/>
        <end position="400"/>
    </location>
</feature>
<dbReference type="InterPro" id="IPR050237">
    <property type="entry name" value="ATP-dep_AMP-bd_enzyme"/>
</dbReference>
<dbReference type="Gene3D" id="3.30.300.30">
    <property type="match status" value="1"/>
</dbReference>
<dbReference type="PANTHER" id="PTHR43767">
    <property type="entry name" value="LONG-CHAIN-FATTY-ACID--COA LIGASE"/>
    <property type="match status" value="1"/>
</dbReference>
<name>A0A941EMB6_9ACTN</name>
<dbReference type="InterPro" id="IPR000873">
    <property type="entry name" value="AMP-dep_synth/lig_dom"/>
</dbReference>
<keyword evidence="1" id="KW-0436">Ligase</keyword>
<dbReference type="InterPro" id="IPR025110">
    <property type="entry name" value="AMP-bd_C"/>
</dbReference>
<dbReference type="InterPro" id="IPR020845">
    <property type="entry name" value="AMP-binding_CS"/>
</dbReference>
<sequence>MSAEPNSALDGFVPWPEEFADRYRRAGYWRGEVLGSLLRAPARRDGARTALVEGERRWTYAELDAAADRRAAGLAELGLARGDRVLVQLPNSAEFIVLCFALFRLGAVPVFALPGHRRSEIAYLCELSEAVCYVVPDVYEGFDHRELAREVAAGYAGLKHVLVFGDPAEFRALERIEAEPRAWPDPDPAEPALLLLSGGTTGLPKLIARTHDDYMYNIRASVEVTGLDQGTTYLVVLPVAHNFALGCPGWLGALSVVGTVVLAADPSPARVFPLIARERVDTVALVPPLALLWADAAGAAGADLSSLRLIQVGGAKLAEPAAYRVAGVFGCVLQQVFGMAEGLLNFTALSDPAELVAGCQGRPLSPADEVLVLDPQGRPVPDGEVGELLTRGPYTLRGYYRAPEHNLRAFTEDGFYRTGDLVRRRPDATLVVEGRIKDQINRGGEKIAAAEVEGHLAAHPAVREAALVAVPDPVLGERAWAFLTLRGPAPRLPEIRRFLAERGLAGYKAPDRLEVVESWPVTGVGKIDKRELAALALERSAARRAAGAGGAPDRPATQNKDTDKGESDHG</sequence>
<feature type="region of interest" description="Disordered" evidence="2">
    <location>
        <begin position="543"/>
        <end position="570"/>
    </location>
</feature>
<comment type="caution">
    <text evidence="5">The sequence shown here is derived from an EMBL/GenBank/DDBJ whole genome shotgun (WGS) entry which is preliminary data.</text>
</comment>
<dbReference type="SUPFAM" id="SSF56801">
    <property type="entry name" value="Acetyl-CoA synthetase-like"/>
    <property type="match status" value="1"/>
</dbReference>
<reference evidence="5" key="1">
    <citation type="submission" date="2021-04" db="EMBL/GenBank/DDBJ databases">
        <title>Genome based classification of Actinospica acidithermotolerans sp. nov., an actinobacterium isolated from an Indonesian hot spring.</title>
        <authorList>
            <person name="Kusuma A.B."/>
            <person name="Putra K.E."/>
            <person name="Nafisah S."/>
            <person name="Loh J."/>
            <person name="Nouioui I."/>
            <person name="Goodfellow M."/>
        </authorList>
    </citation>
    <scope>NUCLEOTIDE SEQUENCE</scope>
    <source>
        <strain evidence="5">CSCA 57</strain>
    </source>
</reference>
<dbReference type="FunFam" id="2.30.38.10:FF:000003">
    <property type="entry name" value="Vibriobactin-specific 2,3-dihydroxybenzoate-AMP ligase"/>
    <property type="match status" value="1"/>
</dbReference>